<dbReference type="AlphaFoldDB" id="A0A8J2LPS7"/>
<reference evidence="2" key="1">
    <citation type="submission" date="2021-06" db="EMBL/GenBank/DDBJ databases">
        <authorList>
            <person name="Hodson N. C."/>
            <person name="Mongue J. A."/>
            <person name="Jaron S. K."/>
        </authorList>
    </citation>
    <scope>NUCLEOTIDE SEQUENCE</scope>
</reference>
<keyword evidence="3" id="KW-1185">Reference proteome</keyword>
<feature type="domain" description="Peptidase S9A N-terminal" evidence="1">
    <location>
        <begin position="4"/>
        <end position="35"/>
    </location>
</feature>
<accession>A0A8J2LPS7</accession>
<proteinExistence type="predicted"/>
<dbReference type="EMBL" id="CAJVCH010542522">
    <property type="protein sequence ID" value="CAG7827179.1"/>
    <property type="molecule type" value="Genomic_DNA"/>
</dbReference>
<protein>
    <recommendedName>
        <fullName evidence="1">Peptidase S9A N-terminal domain-containing protein</fullName>
    </recommendedName>
</protein>
<dbReference type="OrthoDB" id="248387at2759"/>
<evidence type="ECO:0000313" key="2">
    <source>
        <dbReference type="EMBL" id="CAG7827179.1"/>
    </source>
</evidence>
<evidence type="ECO:0000313" key="3">
    <source>
        <dbReference type="Proteomes" id="UP000708208"/>
    </source>
</evidence>
<organism evidence="2 3">
    <name type="scientific">Allacma fusca</name>
    <dbReference type="NCBI Taxonomy" id="39272"/>
    <lineage>
        <taxon>Eukaryota</taxon>
        <taxon>Metazoa</taxon>
        <taxon>Ecdysozoa</taxon>
        <taxon>Arthropoda</taxon>
        <taxon>Hexapoda</taxon>
        <taxon>Collembola</taxon>
        <taxon>Symphypleona</taxon>
        <taxon>Sminthuridae</taxon>
        <taxon>Allacma</taxon>
    </lineage>
</organism>
<gene>
    <name evidence="2" type="ORF">AFUS01_LOCUS37178</name>
</gene>
<dbReference type="GO" id="GO:0004252">
    <property type="term" value="F:serine-type endopeptidase activity"/>
    <property type="evidence" value="ECO:0007669"/>
    <property type="project" value="InterPro"/>
</dbReference>
<feature type="non-terminal residue" evidence="2">
    <location>
        <position position="1"/>
    </location>
</feature>
<dbReference type="InterPro" id="IPR023302">
    <property type="entry name" value="Pept_S9A_N"/>
</dbReference>
<dbReference type="Proteomes" id="UP000708208">
    <property type="component" value="Unassembled WGS sequence"/>
</dbReference>
<sequence>MIIKKIADPYRWLENIDSEETRQFVEQQQNLTNSLESQSI</sequence>
<name>A0A8J2LPS7_9HEXA</name>
<comment type="caution">
    <text evidence="2">The sequence shown here is derived from an EMBL/GenBank/DDBJ whole genome shotgun (WGS) entry which is preliminary data.</text>
</comment>
<dbReference type="Pfam" id="PF02897">
    <property type="entry name" value="Peptidase_S9_N"/>
    <property type="match status" value="1"/>
</dbReference>
<evidence type="ECO:0000259" key="1">
    <source>
        <dbReference type="Pfam" id="PF02897"/>
    </source>
</evidence>